<dbReference type="InterPro" id="IPR033585">
    <property type="entry name" value="DRC12-like"/>
</dbReference>
<keyword evidence="9" id="KW-0966">Cell projection</keyword>
<dbReference type="KEGG" id="pmrn:116957835"/>
<comment type="subunit">
    <text evidence="3">Component of the nexin-dynein regulatory complex (N-DRC).</text>
</comment>
<evidence type="ECO:0000256" key="9">
    <source>
        <dbReference type="ARBA" id="ARBA00023273"/>
    </source>
</evidence>
<feature type="compositionally biased region" description="Basic and acidic residues" evidence="12">
    <location>
        <begin position="16"/>
        <end position="34"/>
    </location>
</feature>
<comment type="function">
    <text evidence="1">Component of the nexin-dynein regulatory complex (N-DRC), a key regulator of ciliary/flagellar motility which maintains the alignment and integrity of the distal axoneme and regulates microtubule sliding in motile axonemes.</text>
</comment>
<dbReference type="PANTHER" id="PTHR28656">
    <property type="entry name" value="COILED-COIL DOMAIN-CONTAINING PROTEIN 153"/>
    <property type="match status" value="1"/>
</dbReference>
<comment type="subcellular location">
    <subcellularLocation>
        <location evidence="2">Cytoplasm</location>
        <location evidence="2">Cytoskeleton</location>
        <location evidence="2">Flagellum axoneme</location>
    </subcellularLocation>
</comment>
<evidence type="ECO:0000256" key="8">
    <source>
        <dbReference type="ARBA" id="ARBA00023212"/>
    </source>
</evidence>
<dbReference type="AlphaFoldDB" id="A0AAJ7UK07"/>
<proteinExistence type="inferred from homology"/>
<dbReference type="RefSeq" id="XP_032836133.1">
    <property type="nucleotide sequence ID" value="XM_032980242.1"/>
</dbReference>
<keyword evidence="13" id="KW-1185">Reference proteome</keyword>
<keyword evidence="7" id="KW-0969">Cilium</keyword>
<dbReference type="CTD" id="283152"/>
<evidence type="ECO:0000256" key="12">
    <source>
        <dbReference type="SAM" id="MobiDB-lite"/>
    </source>
</evidence>
<evidence type="ECO:0000256" key="11">
    <source>
        <dbReference type="ARBA" id="ARBA00044800"/>
    </source>
</evidence>
<gene>
    <name evidence="14" type="primary">CCDC153</name>
</gene>
<accession>A0AAJ7UK07</accession>
<evidence type="ECO:0000256" key="10">
    <source>
        <dbReference type="ARBA" id="ARBA00044754"/>
    </source>
</evidence>
<protein>
    <recommendedName>
        <fullName evidence="11">Dynein regulatory complex protein 12</fullName>
    </recommendedName>
</protein>
<evidence type="ECO:0000256" key="3">
    <source>
        <dbReference type="ARBA" id="ARBA00011248"/>
    </source>
</evidence>
<feature type="compositionally biased region" description="Basic residues" evidence="12">
    <location>
        <begin position="1"/>
        <end position="15"/>
    </location>
</feature>
<evidence type="ECO:0000256" key="6">
    <source>
        <dbReference type="ARBA" id="ARBA00023054"/>
    </source>
</evidence>
<name>A0AAJ7UK07_PETMA</name>
<keyword evidence="4" id="KW-0963">Cytoplasm</keyword>
<keyword evidence="6" id="KW-0175">Coiled coil</keyword>
<dbReference type="PANTHER" id="PTHR28656:SF1">
    <property type="entry name" value="COILED-COIL DOMAIN-CONTAINING PROTEIN 153"/>
    <property type="match status" value="1"/>
</dbReference>
<evidence type="ECO:0000256" key="5">
    <source>
        <dbReference type="ARBA" id="ARBA00022846"/>
    </source>
</evidence>
<feature type="region of interest" description="Disordered" evidence="12">
    <location>
        <begin position="61"/>
        <end position="82"/>
    </location>
</feature>
<reference evidence="14" key="1">
    <citation type="submission" date="2025-08" db="UniProtKB">
        <authorList>
            <consortium name="RefSeq"/>
        </authorList>
    </citation>
    <scope>IDENTIFICATION</scope>
    <source>
        <tissue evidence="14">Sperm</tissue>
    </source>
</reference>
<organism evidence="13 14">
    <name type="scientific">Petromyzon marinus</name>
    <name type="common">Sea lamprey</name>
    <dbReference type="NCBI Taxonomy" id="7757"/>
    <lineage>
        <taxon>Eukaryota</taxon>
        <taxon>Metazoa</taxon>
        <taxon>Chordata</taxon>
        <taxon>Craniata</taxon>
        <taxon>Vertebrata</taxon>
        <taxon>Cyclostomata</taxon>
        <taxon>Hyperoartia</taxon>
        <taxon>Petromyzontiformes</taxon>
        <taxon>Petromyzontidae</taxon>
        <taxon>Petromyzon</taxon>
    </lineage>
</organism>
<evidence type="ECO:0000256" key="4">
    <source>
        <dbReference type="ARBA" id="ARBA00022490"/>
    </source>
</evidence>
<keyword evidence="8" id="KW-0206">Cytoskeleton</keyword>
<dbReference type="Proteomes" id="UP001318040">
    <property type="component" value="Chromosome 62"/>
</dbReference>
<keyword evidence="5" id="KW-0282">Flagellum</keyword>
<sequence length="200" mass="23394">MPPKKKKKGKGGKGKKNTEKASDPTEEKFERSRREVEILKDRLALQREGCRRAEFGRETWRGKASQLETELEEKKEEENAVSSELTRQYKTMHGDLSLRVRQLESDVQYLRSQLEESQRSVREERAEREKLSREKLLLQTELQDKMELMEEEYERAFHAALDALVSRLDTAKAAWEPRVALLHAKHKRTLQQHGLAPLSL</sequence>
<comment type="similarity">
    <text evidence="10">Belongs to the DRC12 family.</text>
</comment>
<evidence type="ECO:0000256" key="7">
    <source>
        <dbReference type="ARBA" id="ARBA00023069"/>
    </source>
</evidence>
<evidence type="ECO:0000313" key="14">
    <source>
        <dbReference type="RefSeq" id="XP_032836133.1"/>
    </source>
</evidence>
<evidence type="ECO:0000256" key="2">
    <source>
        <dbReference type="ARBA" id="ARBA00004611"/>
    </source>
</evidence>
<evidence type="ECO:0000313" key="13">
    <source>
        <dbReference type="Proteomes" id="UP001318040"/>
    </source>
</evidence>
<evidence type="ECO:0000256" key="1">
    <source>
        <dbReference type="ARBA" id="ARBA00003029"/>
    </source>
</evidence>
<feature type="region of interest" description="Disordered" evidence="12">
    <location>
        <begin position="1"/>
        <end position="34"/>
    </location>
</feature>